<evidence type="ECO:0000313" key="4">
    <source>
        <dbReference type="EMBL" id="VVE70874.1"/>
    </source>
</evidence>
<dbReference type="SUPFAM" id="SSF53756">
    <property type="entry name" value="UDP-Glycosyltransferase/glycogen phosphorylase"/>
    <property type="match status" value="1"/>
</dbReference>
<dbReference type="GO" id="GO:0016757">
    <property type="term" value="F:glycosyltransferase activity"/>
    <property type="evidence" value="ECO:0007669"/>
    <property type="project" value="InterPro"/>
</dbReference>
<dbReference type="RefSeq" id="WP_150626523.1">
    <property type="nucleotide sequence ID" value="NZ_CABPSQ010000007.1"/>
</dbReference>
<reference evidence="4 5" key="1">
    <citation type="submission" date="2019-08" db="EMBL/GenBank/DDBJ databases">
        <authorList>
            <person name="Peeters C."/>
        </authorList>
    </citation>
    <scope>NUCLEOTIDE SEQUENCE [LARGE SCALE GENOMIC DNA]</scope>
    <source>
        <strain evidence="4 5">LMG 31118</strain>
    </source>
</reference>
<dbReference type="OrthoDB" id="9805661at2"/>
<dbReference type="CDD" id="cd03809">
    <property type="entry name" value="GT4_MtfB-like"/>
    <property type="match status" value="1"/>
</dbReference>
<evidence type="ECO:0000256" key="1">
    <source>
        <dbReference type="ARBA" id="ARBA00022679"/>
    </source>
</evidence>
<gene>
    <name evidence="4" type="ORF">PCA31118_03681</name>
</gene>
<feature type="domain" description="Glycosyltransferase subfamily 4-like N-terminal" evidence="3">
    <location>
        <begin position="12"/>
        <end position="173"/>
    </location>
</feature>
<evidence type="ECO:0000259" key="2">
    <source>
        <dbReference type="Pfam" id="PF00534"/>
    </source>
</evidence>
<dbReference type="InterPro" id="IPR001296">
    <property type="entry name" value="Glyco_trans_1"/>
</dbReference>
<dbReference type="Pfam" id="PF00534">
    <property type="entry name" value="Glycos_transf_1"/>
    <property type="match status" value="1"/>
</dbReference>
<keyword evidence="1 4" id="KW-0808">Transferase</keyword>
<name>A0A5E5AB92_9BURK</name>
<dbReference type="Pfam" id="PF13439">
    <property type="entry name" value="Glyco_transf_4"/>
    <property type="match status" value="1"/>
</dbReference>
<dbReference type="EMBL" id="CABPSQ010000007">
    <property type="protein sequence ID" value="VVE70874.1"/>
    <property type="molecule type" value="Genomic_DNA"/>
</dbReference>
<dbReference type="Gene3D" id="3.40.50.2000">
    <property type="entry name" value="Glycogen Phosphorylase B"/>
    <property type="match status" value="2"/>
</dbReference>
<protein>
    <submittedName>
        <fullName evidence="4">Group 1 glycosyl transferase</fullName>
    </submittedName>
</protein>
<organism evidence="4 5">
    <name type="scientific">Pandoraea captiosa</name>
    <dbReference type="NCBI Taxonomy" id="2508302"/>
    <lineage>
        <taxon>Bacteria</taxon>
        <taxon>Pseudomonadati</taxon>
        <taxon>Pseudomonadota</taxon>
        <taxon>Betaproteobacteria</taxon>
        <taxon>Burkholderiales</taxon>
        <taxon>Burkholderiaceae</taxon>
        <taxon>Pandoraea</taxon>
    </lineage>
</organism>
<sequence>MKILINALSARVGGGKTYLVNLLRNLPDDPSLQLLIYAPSSLDLPLDPRIERRNLDVEANNPLRRLVWERLTLPGVLRREHVDLLFCPGGLVNTRVPPGCRVVTMFRNMQPFDPEAVKVIPWGLLRLRVLLLKGAMLRSMRGADLVIFISHFARSVVESLIPISRGVTIPHGVPEIFKTAGTELPKPAYLPEGKYILYVSRFEPYKHHLEVVQGYAQLPKALQEEYRLILVGEPLSPQTERVAREIRERGLSDRVRVVGGVEYGTLPGAYRNSDMILFASSCENCPNILLEALGAGRPTLTSDIEPMPEFAADAALYFAPGDPGSIAAAIARMAQEPALAEALAKRAAERSLDFAWSKTAKATWKEILST</sequence>
<dbReference type="InterPro" id="IPR028098">
    <property type="entry name" value="Glyco_trans_4-like_N"/>
</dbReference>
<proteinExistence type="predicted"/>
<evidence type="ECO:0000259" key="3">
    <source>
        <dbReference type="Pfam" id="PF13439"/>
    </source>
</evidence>
<keyword evidence="5" id="KW-1185">Reference proteome</keyword>
<feature type="domain" description="Glycosyl transferase family 1" evidence="2">
    <location>
        <begin position="192"/>
        <end position="349"/>
    </location>
</feature>
<dbReference type="Proteomes" id="UP000414136">
    <property type="component" value="Unassembled WGS sequence"/>
</dbReference>
<accession>A0A5E5AB92</accession>
<evidence type="ECO:0000313" key="5">
    <source>
        <dbReference type="Proteomes" id="UP000414136"/>
    </source>
</evidence>
<dbReference type="PANTHER" id="PTHR46401">
    <property type="entry name" value="GLYCOSYLTRANSFERASE WBBK-RELATED"/>
    <property type="match status" value="1"/>
</dbReference>
<dbReference type="PANTHER" id="PTHR46401:SF2">
    <property type="entry name" value="GLYCOSYLTRANSFERASE WBBK-RELATED"/>
    <property type="match status" value="1"/>
</dbReference>
<dbReference type="AlphaFoldDB" id="A0A5E5AB92"/>